<feature type="region of interest" description="Disordered" evidence="2">
    <location>
        <begin position="767"/>
        <end position="786"/>
    </location>
</feature>
<feature type="compositionally biased region" description="Polar residues" evidence="2">
    <location>
        <begin position="231"/>
        <end position="256"/>
    </location>
</feature>
<evidence type="ECO:0000313" key="4">
    <source>
        <dbReference type="Proteomes" id="UP000799776"/>
    </source>
</evidence>
<dbReference type="Proteomes" id="UP000799776">
    <property type="component" value="Unassembled WGS sequence"/>
</dbReference>
<feature type="region of interest" description="Disordered" evidence="2">
    <location>
        <begin position="1204"/>
        <end position="1301"/>
    </location>
</feature>
<dbReference type="EMBL" id="ML978711">
    <property type="protein sequence ID" value="KAF2091495.1"/>
    <property type="molecule type" value="Genomic_DNA"/>
</dbReference>
<feature type="region of interest" description="Disordered" evidence="2">
    <location>
        <begin position="1049"/>
        <end position="1097"/>
    </location>
</feature>
<name>A0A9P4LZU7_9PEZI</name>
<evidence type="ECO:0000256" key="1">
    <source>
        <dbReference type="SAM" id="Coils"/>
    </source>
</evidence>
<feature type="compositionally biased region" description="Basic and acidic residues" evidence="2">
    <location>
        <begin position="1204"/>
        <end position="1213"/>
    </location>
</feature>
<proteinExistence type="predicted"/>
<feature type="region of interest" description="Disordered" evidence="2">
    <location>
        <begin position="226"/>
        <end position="288"/>
    </location>
</feature>
<keyword evidence="4" id="KW-1185">Reference proteome</keyword>
<feature type="compositionally biased region" description="Polar residues" evidence="2">
    <location>
        <begin position="1263"/>
        <end position="1275"/>
    </location>
</feature>
<sequence length="1389" mass="156051">MAHPDPTPDVLIPFTQPQEHDASEPVPPDSDETCVPETQRHRPDDGLSQKPGAEDSHEPSSTTVSPDKSNVSMTSPQSTKCEVLTSSRPSGPLLIRPTSSGDDISQGFQYAKASKPQLDFKGNRKGATMTNLILPVPESCTCRLSKRQRIHPRRLPQLHLYALVPYLKSPVRETSSGAPQNVAPHNVIDDLSTKDTLERHGTPIPTRPALSPVTLFGQPAEDVEVQDERQAPTTMTDQQSTIDPRHGQNVSAQQEQHLGLLPKRKRSTNTSPTFPGPPVNASQSDQIDDSAIRRVSSQISTPMVSKRKPAKQTVRESSVTSFCTMQAPHSIAQVPHHATDTGSVESITQVLLWTLQRDQETKRQKEADELQRLKLSECKSQSKLENITRSNNELSTELQRYKVIIAKYESKIARVEKFTNGIGNDLASLRNDNRTLGKSCSDLIDENRQRKAERDHLVDQLSIRTEKASALRKLMTKALREAEASYERANQHKEYLEQQLSEKVGLLAEERNRRAELEKQLNVTATTNHSELVKLLEEQQISVEASFQKMLGEALRDWAIPETYSKLEERLQLTSELLLKTIGSSENHSQFQDMVQSLADTIANGFARIAEAGNITAHSDALAANITKQLEQFRQECLRNDESQGALTDLRVANTTLSEKLVATEDKFHSITGQVEAARIHEATLNDTVVALQDELSLLRSANQYEDGDRSDAVAIEARNQSLGLEVEKLRAEVISSEEKIRAASEAEINLREELDELEVKIRDSEEASKALQSERDYAERKTSEKLNEVRAQVSRDAKKVIQDEKAKHENIAHQLRQKTSQLEVALNSKSAELNSLRQELKSCHDELESRDVEIQTLRENSIGNDKQLEKLRELTEETNIIRATSSDERKQHLTCVAELRLTLAQAEEQIRVQGDRIDKLQAESESTLAEMKAKADEELRQVNQALEETQRAKDCREREVEQTRKWAELSLREASKKFDGEKDDLHQRLNEAEVSLKEQERNLQNMKRDAEGALKTQSEKHKADQGEVQRRLLDAEVTREGLEAKIKDYARQEQQQRARNPRKKVDRNTNTVVSVERSTQDSYNSATSDSSASQRIGESKDVLVFEDQSSGAQDLGSQETLDERGVSFRSQIQETIIPETQYSQPLPFSQFNQRNQERTSPLTSLSDLDFSDIENTVPVYPPEASRNMRQRMDNDEERRILQCLPNDHRMSLRDSSPSDGVVRSQPVLGPNENPFFLSRPHSQANTSARLGHDRPTRGPAIPTTSPEHTWQSAQRSERAPTTLISGSQVKDPRKTSSPDFVERQSKVVTYRSSSRPLSSGNLAGATKRRGAHIAEATERPFSISGLTCQIFPVPTPNNVASVFDLPVSTEDLSDRKAQYHKQEARKTV</sequence>
<feature type="compositionally biased region" description="Low complexity" evidence="2">
    <location>
        <begin position="1082"/>
        <end position="1094"/>
    </location>
</feature>
<feature type="region of interest" description="Disordered" evidence="2">
    <location>
        <begin position="1012"/>
        <end position="1033"/>
    </location>
</feature>
<protein>
    <submittedName>
        <fullName evidence="3">Uncharacterized protein</fullName>
    </submittedName>
</protein>
<comment type="caution">
    <text evidence="3">The sequence shown here is derived from an EMBL/GenBank/DDBJ whole genome shotgun (WGS) entry which is preliminary data.</text>
</comment>
<dbReference type="PANTHER" id="PTHR45615">
    <property type="entry name" value="MYOSIN HEAVY CHAIN, NON-MUSCLE"/>
    <property type="match status" value="1"/>
</dbReference>
<keyword evidence="1" id="KW-0175">Coiled coil</keyword>
<organism evidence="3 4">
    <name type="scientific">Saccharata proteae CBS 121410</name>
    <dbReference type="NCBI Taxonomy" id="1314787"/>
    <lineage>
        <taxon>Eukaryota</taxon>
        <taxon>Fungi</taxon>
        <taxon>Dikarya</taxon>
        <taxon>Ascomycota</taxon>
        <taxon>Pezizomycotina</taxon>
        <taxon>Dothideomycetes</taxon>
        <taxon>Dothideomycetes incertae sedis</taxon>
        <taxon>Botryosphaeriales</taxon>
        <taxon>Saccharataceae</taxon>
        <taxon>Saccharata</taxon>
    </lineage>
</organism>
<evidence type="ECO:0000313" key="3">
    <source>
        <dbReference type="EMBL" id="KAF2091495.1"/>
    </source>
</evidence>
<feature type="coiled-coil region" evidence="1">
    <location>
        <begin position="472"/>
        <end position="527"/>
    </location>
</feature>
<dbReference type="PANTHER" id="PTHR45615:SF40">
    <property type="entry name" value="MYOSIN HEAVY CHAIN, NON-MUSCLE"/>
    <property type="match status" value="1"/>
</dbReference>
<feature type="region of interest" description="Disordered" evidence="2">
    <location>
        <begin position="1"/>
        <end position="101"/>
    </location>
</feature>
<dbReference type="GO" id="GO:0000146">
    <property type="term" value="F:microfilament motor activity"/>
    <property type="evidence" value="ECO:0007669"/>
    <property type="project" value="TreeGrafter"/>
</dbReference>
<feature type="compositionally biased region" description="Polar residues" evidence="2">
    <location>
        <begin position="1069"/>
        <end position="1078"/>
    </location>
</feature>
<dbReference type="GO" id="GO:0051015">
    <property type="term" value="F:actin filament binding"/>
    <property type="evidence" value="ECO:0007669"/>
    <property type="project" value="TreeGrafter"/>
</dbReference>
<feature type="coiled-coil region" evidence="1">
    <location>
        <begin position="384"/>
        <end position="411"/>
    </location>
</feature>
<reference evidence="3" key="1">
    <citation type="journal article" date="2020" name="Stud. Mycol.">
        <title>101 Dothideomycetes genomes: a test case for predicting lifestyles and emergence of pathogens.</title>
        <authorList>
            <person name="Haridas S."/>
            <person name="Albert R."/>
            <person name="Binder M."/>
            <person name="Bloem J."/>
            <person name="Labutti K."/>
            <person name="Salamov A."/>
            <person name="Andreopoulos B."/>
            <person name="Baker S."/>
            <person name="Barry K."/>
            <person name="Bills G."/>
            <person name="Bluhm B."/>
            <person name="Cannon C."/>
            <person name="Castanera R."/>
            <person name="Culley D."/>
            <person name="Daum C."/>
            <person name="Ezra D."/>
            <person name="Gonzalez J."/>
            <person name="Henrissat B."/>
            <person name="Kuo A."/>
            <person name="Liang C."/>
            <person name="Lipzen A."/>
            <person name="Lutzoni F."/>
            <person name="Magnuson J."/>
            <person name="Mondo S."/>
            <person name="Nolan M."/>
            <person name="Ohm R."/>
            <person name="Pangilinan J."/>
            <person name="Park H.-J."/>
            <person name="Ramirez L."/>
            <person name="Alfaro M."/>
            <person name="Sun H."/>
            <person name="Tritt A."/>
            <person name="Yoshinaga Y."/>
            <person name="Zwiers L.-H."/>
            <person name="Turgeon B."/>
            <person name="Goodwin S."/>
            <person name="Spatafora J."/>
            <person name="Crous P."/>
            <person name="Grigoriev I."/>
        </authorList>
    </citation>
    <scope>NUCLEOTIDE SEQUENCE</scope>
    <source>
        <strain evidence="3">CBS 121410</strain>
    </source>
</reference>
<feature type="compositionally biased region" description="Polar residues" evidence="2">
    <location>
        <begin position="59"/>
        <end position="89"/>
    </location>
</feature>
<feature type="compositionally biased region" description="Basic and acidic residues" evidence="2">
    <location>
        <begin position="1291"/>
        <end position="1301"/>
    </location>
</feature>
<dbReference type="GO" id="GO:0005737">
    <property type="term" value="C:cytoplasm"/>
    <property type="evidence" value="ECO:0007669"/>
    <property type="project" value="TreeGrafter"/>
</dbReference>
<dbReference type="OrthoDB" id="5421656at2759"/>
<evidence type="ECO:0000256" key="2">
    <source>
        <dbReference type="SAM" id="MobiDB-lite"/>
    </source>
</evidence>
<gene>
    <name evidence="3" type="ORF">K490DRAFT_52700</name>
</gene>
<accession>A0A9P4LZU7</accession>
<dbReference type="GO" id="GO:0032982">
    <property type="term" value="C:myosin filament"/>
    <property type="evidence" value="ECO:0007669"/>
    <property type="project" value="TreeGrafter"/>
</dbReference>
<feature type="compositionally biased region" description="Basic and acidic residues" evidence="2">
    <location>
        <begin position="38"/>
        <end position="58"/>
    </location>
</feature>
<dbReference type="GO" id="GO:0016460">
    <property type="term" value="C:myosin II complex"/>
    <property type="evidence" value="ECO:0007669"/>
    <property type="project" value="TreeGrafter"/>
</dbReference>